<proteinExistence type="inferred from homology"/>
<dbReference type="PANTHER" id="PTHR32322:SF2">
    <property type="entry name" value="EAMA DOMAIN-CONTAINING PROTEIN"/>
    <property type="match status" value="1"/>
</dbReference>
<feature type="transmembrane region" description="Helical" evidence="6">
    <location>
        <begin position="132"/>
        <end position="152"/>
    </location>
</feature>
<dbReference type="EMBL" id="SAUX01000044">
    <property type="protein sequence ID" value="RWR25889.1"/>
    <property type="molecule type" value="Genomic_DNA"/>
</dbReference>
<evidence type="ECO:0000313" key="8">
    <source>
        <dbReference type="EMBL" id="RWR09183.1"/>
    </source>
</evidence>
<dbReference type="AlphaFoldDB" id="A0A443IR17"/>
<evidence type="ECO:0000256" key="2">
    <source>
        <dbReference type="ARBA" id="ARBA00007362"/>
    </source>
</evidence>
<dbReference type="Proteomes" id="UP000285295">
    <property type="component" value="Unassembled WGS sequence"/>
</dbReference>
<comment type="similarity">
    <text evidence="2">Belongs to the EamA transporter family.</text>
</comment>
<feature type="transmembrane region" description="Helical" evidence="6">
    <location>
        <begin position="278"/>
        <end position="295"/>
    </location>
</feature>
<accession>A0A443JZJ0</accession>
<dbReference type="EMBL" id="SAUW01000015">
    <property type="protein sequence ID" value="RWR09183.1"/>
    <property type="molecule type" value="Genomic_DNA"/>
</dbReference>
<dbReference type="GO" id="GO:0016020">
    <property type="term" value="C:membrane"/>
    <property type="evidence" value="ECO:0007669"/>
    <property type="project" value="UniProtKB-SubCell"/>
</dbReference>
<reference evidence="10 11" key="2">
    <citation type="submission" date="2019-01" db="EMBL/GenBank/DDBJ databases">
        <authorList>
            <person name="Li Y."/>
        </authorList>
    </citation>
    <scope>NUCLEOTIDE SEQUENCE [LARGE SCALE GENOMIC DNA]</scope>
    <source>
        <strain evidence="8 11">2D-5</strain>
        <strain evidence="9 10">D19-10-3-21</strain>
    </source>
</reference>
<comment type="subcellular location">
    <subcellularLocation>
        <location evidence="1">Membrane</location>
        <topology evidence="1">Multi-pass membrane protein</topology>
    </subcellularLocation>
</comment>
<feature type="transmembrane region" description="Helical" evidence="6">
    <location>
        <begin position="105"/>
        <end position="125"/>
    </location>
</feature>
<dbReference type="Pfam" id="PF00892">
    <property type="entry name" value="EamA"/>
    <property type="match status" value="2"/>
</dbReference>
<sequence>MRPPMSTLATARNSSALVLSALAAIFWGTNFEATRLVLIDLPPWTAAALRFAVAAVAALMWLALTRGLDLAVLRRNAPAFVVLGLIGITCFNAALFLGMETSSPVTAALIMGTSPLTTNLLEALINRRRPAGMALLGMAISLIGVALTVGAFSGARFASGDLLIAAGSLGWALYSIGCRRQVSGAAPLETAVWTMTFGAVALVVIALAVETPAAALAGVSAVTWIAGLHMALIGSVLAIVFWQIGISMRGPAATSVLFNLVPVSALVVSALFGRVPSWSQILGVAVAVFGVWLASRGEGGSPARNPGRRANG</sequence>
<accession>A0A443IR17</accession>
<organism evidence="8 11">
    <name type="scientific">Paenirhodobacter populi</name>
    <dbReference type="NCBI Taxonomy" id="2306993"/>
    <lineage>
        <taxon>Bacteria</taxon>
        <taxon>Pseudomonadati</taxon>
        <taxon>Pseudomonadota</taxon>
        <taxon>Alphaproteobacteria</taxon>
        <taxon>Rhodobacterales</taxon>
        <taxon>Rhodobacter group</taxon>
        <taxon>Paenirhodobacter</taxon>
    </lineage>
</organism>
<keyword evidence="4 6" id="KW-1133">Transmembrane helix</keyword>
<evidence type="ECO:0000313" key="10">
    <source>
        <dbReference type="Proteomes" id="UP000285295"/>
    </source>
</evidence>
<evidence type="ECO:0000256" key="5">
    <source>
        <dbReference type="ARBA" id="ARBA00023136"/>
    </source>
</evidence>
<evidence type="ECO:0000313" key="11">
    <source>
        <dbReference type="Proteomes" id="UP000285710"/>
    </source>
</evidence>
<feature type="domain" description="EamA" evidence="7">
    <location>
        <begin position="16"/>
        <end position="149"/>
    </location>
</feature>
<dbReference type="InterPro" id="IPR050638">
    <property type="entry name" value="AA-Vitamin_Transporters"/>
</dbReference>
<name>A0A443IR17_9RHOB</name>
<evidence type="ECO:0000313" key="9">
    <source>
        <dbReference type="EMBL" id="RWR25889.1"/>
    </source>
</evidence>
<protein>
    <submittedName>
        <fullName evidence="8">EamA/RhaT family transporter</fullName>
    </submittedName>
</protein>
<keyword evidence="3 6" id="KW-0812">Transmembrane</keyword>
<feature type="transmembrane region" description="Helical" evidence="6">
    <location>
        <begin position="221"/>
        <end position="242"/>
    </location>
</feature>
<dbReference type="InterPro" id="IPR000620">
    <property type="entry name" value="EamA_dom"/>
</dbReference>
<feature type="domain" description="EamA" evidence="7">
    <location>
        <begin position="159"/>
        <end position="295"/>
    </location>
</feature>
<comment type="caution">
    <text evidence="8">The sequence shown here is derived from an EMBL/GenBank/DDBJ whole genome shotgun (WGS) entry which is preliminary data.</text>
</comment>
<evidence type="ECO:0000259" key="7">
    <source>
        <dbReference type="Pfam" id="PF00892"/>
    </source>
</evidence>
<feature type="transmembrane region" description="Helical" evidence="6">
    <location>
        <begin position="190"/>
        <end position="209"/>
    </location>
</feature>
<feature type="transmembrane region" description="Helical" evidence="6">
    <location>
        <begin position="254"/>
        <end position="272"/>
    </location>
</feature>
<dbReference type="PANTHER" id="PTHR32322">
    <property type="entry name" value="INNER MEMBRANE TRANSPORTER"/>
    <property type="match status" value="1"/>
</dbReference>
<reference evidence="10 11" key="1">
    <citation type="submission" date="2019-01" db="EMBL/GenBank/DDBJ databases">
        <title>Sinorhodobacter populi sp. nov. isolated from the symptomatic bark tissue of Populus euramericana canker.</title>
        <authorList>
            <person name="Xu G."/>
        </authorList>
    </citation>
    <scope>NUCLEOTIDE SEQUENCE [LARGE SCALE GENOMIC DNA]</scope>
    <source>
        <strain evidence="8 11">2D-5</strain>
        <strain evidence="9 10">D19-10-3-21</strain>
    </source>
</reference>
<evidence type="ECO:0000256" key="4">
    <source>
        <dbReference type="ARBA" id="ARBA00022989"/>
    </source>
</evidence>
<evidence type="ECO:0000256" key="1">
    <source>
        <dbReference type="ARBA" id="ARBA00004141"/>
    </source>
</evidence>
<keyword evidence="11" id="KW-1185">Reference proteome</keyword>
<evidence type="ECO:0000256" key="3">
    <source>
        <dbReference type="ARBA" id="ARBA00022692"/>
    </source>
</evidence>
<keyword evidence="5 6" id="KW-0472">Membrane</keyword>
<feature type="transmembrane region" description="Helical" evidence="6">
    <location>
        <begin position="47"/>
        <end position="65"/>
    </location>
</feature>
<gene>
    <name evidence="9" type="ORF">D2T31_21430</name>
    <name evidence="8" type="ORF">D2T33_14385</name>
</gene>
<dbReference type="SUPFAM" id="SSF103481">
    <property type="entry name" value="Multidrug resistance efflux transporter EmrE"/>
    <property type="match status" value="2"/>
</dbReference>
<dbReference type="InterPro" id="IPR037185">
    <property type="entry name" value="EmrE-like"/>
</dbReference>
<dbReference type="OrthoDB" id="8401922at2"/>
<feature type="transmembrane region" description="Helical" evidence="6">
    <location>
        <begin position="77"/>
        <end position="99"/>
    </location>
</feature>
<feature type="transmembrane region" description="Helical" evidence="6">
    <location>
        <begin position="158"/>
        <end position="178"/>
    </location>
</feature>
<evidence type="ECO:0000256" key="6">
    <source>
        <dbReference type="SAM" id="Phobius"/>
    </source>
</evidence>
<dbReference type="Proteomes" id="UP000285710">
    <property type="component" value="Unassembled WGS sequence"/>
</dbReference>